<evidence type="ECO:0000256" key="2">
    <source>
        <dbReference type="ARBA" id="ARBA00008782"/>
    </source>
</evidence>
<dbReference type="AlphaFoldDB" id="A0A9W8YRB4"/>
<evidence type="ECO:0000256" key="7">
    <source>
        <dbReference type="ARBA" id="ARBA00023242"/>
    </source>
</evidence>
<name>A0A9W8YRB4_9PEZI</name>
<evidence type="ECO:0000256" key="1">
    <source>
        <dbReference type="ARBA" id="ARBA00004123"/>
    </source>
</evidence>
<evidence type="ECO:0000256" key="6">
    <source>
        <dbReference type="ARBA" id="ARBA00023163"/>
    </source>
</evidence>
<organism evidence="11 12">
    <name type="scientific">Gnomoniopsis smithogilvyi</name>
    <dbReference type="NCBI Taxonomy" id="1191159"/>
    <lineage>
        <taxon>Eukaryota</taxon>
        <taxon>Fungi</taxon>
        <taxon>Dikarya</taxon>
        <taxon>Ascomycota</taxon>
        <taxon>Pezizomycotina</taxon>
        <taxon>Sordariomycetes</taxon>
        <taxon>Sordariomycetidae</taxon>
        <taxon>Diaporthales</taxon>
        <taxon>Gnomoniaceae</taxon>
        <taxon>Gnomoniopsis</taxon>
    </lineage>
</organism>
<evidence type="ECO:0000256" key="10">
    <source>
        <dbReference type="SAM" id="MobiDB-lite"/>
    </source>
</evidence>
<comment type="similarity">
    <text evidence="2 9">Belongs to the Mediator complex subunit 5 family.</text>
</comment>
<dbReference type="GO" id="GO:0003712">
    <property type="term" value="F:transcription coregulator activity"/>
    <property type="evidence" value="ECO:0007669"/>
    <property type="project" value="InterPro"/>
</dbReference>
<comment type="caution">
    <text evidence="11">The sequence shown here is derived from an EMBL/GenBank/DDBJ whole genome shotgun (WGS) entry which is preliminary data.</text>
</comment>
<evidence type="ECO:0000313" key="11">
    <source>
        <dbReference type="EMBL" id="KAJ4388783.1"/>
    </source>
</evidence>
<evidence type="ECO:0000256" key="5">
    <source>
        <dbReference type="ARBA" id="ARBA00023159"/>
    </source>
</evidence>
<dbReference type="GO" id="GO:0016592">
    <property type="term" value="C:mediator complex"/>
    <property type="evidence" value="ECO:0007669"/>
    <property type="project" value="InterPro"/>
</dbReference>
<dbReference type="PANTHER" id="PTHR35784:SF1">
    <property type="entry name" value="MEDIATOR OF RNA POLYMERASE II TRANSCRIPTION SUBUNIT 5"/>
    <property type="match status" value="1"/>
</dbReference>
<keyword evidence="4 9" id="KW-0805">Transcription regulation</keyword>
<feature type="region of interest" description="Disordered" evidence="10">
    <location>
        <begin position="117"/>
        <end position="139"/>
    </location>
</feature>
<evidence type="ECO:0000256" key="3">
    <source>
        <dbReference type="ARBA" id="ARBA00020628"/>
    </source>
</evidence>
<dbReference type="GO" id="GO:0006357">
    <property type="term" value="P:regulation of transcription by RNA polymerase II"/>
    <property type="evidence" value="ECO:0007669"/>
    <property type="project" value="InterPro"/>
</dbReference>
<proteinExistence type="inferred from homology"/>
<evidence type="ECO:0000313" key="12">
    <source>
        <dbReference type="Proteomes" id="UP001140453"/>
    </source>
</evidence>
<dbReference type="InterPro" id="IPR014801">
    <property type="entry name" value="Mediator_Med5_fun"/>
</dbReference>
<dbReference type="EMBL" id="JAPEVB010000004">
    <property type="protein sequence ID" value="KAJ4388783.1"/>
    <property type="molecule type" value="Genomic_DNA"/>
</dbReference>
<evidence type="ECO:0000256" key="8">
    <source>
        <dbReference type="ARBA" id="ARBA00031256"/>
    </source>
</evidence>
<keyword evidence="7 9" id="KW-0539">Nucleus</keyword>
<sequence length="1067" mass="116708">MGGDGAAFNGGPKPTPKSKTQDAETAWASFLTHALKTRLDPDKFTDLVPLLAARHHLHPFAVADLFLRPNPWNRYALDPRLPHYLQTLLDLRLVDLQAVLAGLFRWSTAHTLVPRKEDSVSAKGVKSEADGESKHDDKKDDLVRWESSFTSEEVIFYRLTKAVGSGSGVRDTKDALEISIVVAKWMMLFTAASAALPSNHDEDVIMGGINGDASASKKTRDDLENSRAAFVMLLMAVCENPVVLQTLGALHAKTARKALSRSLANFIPSIMPVQGAAQIVARLEVFRSQTLANFEPVDKKKEAANEEMHELLDETIGLQNIVLPHLDVARSRAGLYIYLNSALIGRPLLDDSIYGYLHNRFEDDLQSTAIDLILASFDVLANAVDRKEGQKSAHLLRSYLINKVPLILASFAAMAGPMYPFNSELCITTALGRVDTNTFPTLSSLFENVNSNPFTESVRSDFVTACCLHGLVPETSIDKLIGDYAYQTLPAGGRYVKDKLVQECAADQDRTIKLISELEKMEGNAGAVCQALTEILGRLCTNKETMTLKSLCSQLASNPLNLDVLLLFDKTTSILSPLCDLLDSWRYENDEGEYQPVYEEFGSILLLLLAFVYRYNLSASDLGIRSPDSFVAKLLSRGQLSRPLDELSDQERDQLDGWIHGLFDADGAGLADELLSSCPPQNLYLLVPTLFHHIVLAFTTGYLTEESLKTGIEYLVEPFLMPSLVTTIMYLSNCLWTDRPEENKAIVKILQLILKPSQNLTTESRDMLRSVSNIVAKPLEGGLRNFQRQNPKSQDVEPLLQVLKENIELSRRTGAAGDKELESWTNSSSGGLIANIKHAVHHLTMWSINQPEMPSQYTHRQMLVALRMLGAKRVLWAILEELKSQTEAASGSAAYGYDVAVSLVCAPDVTTTSTTQPSVLDDPASQVTPTPPQRRLSLRDALKWAAEEWKKVQKKDPVMAEIIVRLYQRVEKQMAPAAMVMPSLDTAAAIADALVVDDAAAAAVMSDSMALDSAAVAGLPLDLGAGAGDLNLGDAGAGGSGGLDLSADDWGLGNLDNLDGWGDMDLT</sequence>
<dbReference type="OrthoDB" id="5322661at2759"/>
<protein>
    <recommendedName>
        <fullName evidence="3 9">Mediator of RNA polymerase II transcription subunit 5</fullName>
    </recommendedName>
    <alternativeName>
        <fullName evidence="8 9">Mediator complex subunit 5</fullName>
    </alternativeName>
</protein>
<dbReference type="PANTHER" id="PTHR35784">
    <property type="entry name" value="MEDIATOR OF RNA POLYMERASE II TRANSCRIPTION SUBUNIT 5"/>
    <property type="match status" value="1"/>
</dbReference>
<feature type="region of interest" description="Disordered" evidence="10">
    <location>
        <begin position="1"/>
        <end position="23"/>
    </location>
</feature>
<keyword evidence="6 9" id="KW-0804">Transcription</keyword>
<keyword evidence="12" id="KW-1185">Reference proteome</keyword>
<evidence type="ECO:0000256" key="4">
    <source>
        <dbReference type="ARBA" id="ARBA00023015"/>
    </source>
</evidence>
<feature type="region of interest" description="Disordered" evidence="10">
    <location>
        <begin position="912"/>
        <end position="932"/>
    </location>
</feature>
<comment type="function">
    <text evidence="9">Component of the Mediator complex, a coactivator involved in the regulated transcription of nearly all RNA polymerase II-dependent genes. Mediator functions as a bridge to convey information from gene-specific regulatory proteins to the basal RNA polymerase II transcription machinery. Mediator is recruited to promoters by direct interactions with regulatory proteins and serves as a scaffold for the assembly of a functional preinitiation complex with RNA polymerase II and the general transcription factors.</text>
</comment>
<reference evidence="11" key="1">
    <citation type="submission" date="2022-10" db="EMBL/GenBank/DDBJ databases">
        <title>Tapping the CABI collections for fungal endophytes: first genome assemblies for Collariella, Neodidymelliopsis, Ascochyta clinopodiicola, Didymella pomorum, Didymosphaeria variabile, Neocosmospora piperis and Neocucurbitaria cava.</title>
        <authorList>
            <person name="Hill R."/>
        </authorList>
    </citation>
    <scope>NUCLEOTIDE SEQUENCE</scope>
    <source>
        <strain evidence="11">IMI 355082</strain>
    </source>
</reference>
<dbReference type="Pfam" id="PF08689">
    <property type="entry name" value="Med5"/>
    <property type="match status" value="1"/>
</dbReference>
<gene>
    <name evidence="11" type="primary">NUT1</name>
    <name evidence="9" type="synonym">MED5</name>
    <name evidence="11" type="ORF">N0V93_006243</name>
</gene>
<comment type="subcellular location">
    <subcellularLocation>
        <location evidence="1 9">Nucleus</location>
    </subcellularLocation>
</comment>
<dbReference type="Proteomes" id="UP001140453">
    <property type="component" value="Unassembled WGS sequence"/>
</dbReference>
<comment type="subunit">
    <text evidence="9">Component of the Mediator complex.</text>
</comment>
<keyword evidence="5 9" id="KW-0010">Activator</keyword>
<evidence type="ECO:0000256" key="9">
    <source>
        <dbReference type="RuleBase" id="RU364142"/>
    </source>
</evidence>
<accession>A0A9W8YRB4</accession>